<dbReference type="InterPro" id="IPR019999">
    <property type="entry name" value="Anth_synth_I-like"/>
</dbReference>
<dbReference type="PANTHER" id="PTHR11236">
    <property type="entry name" value="AMINOBENZOATE/ANTHRANILATE SYNTHASE"/>
    <property type="match status" value="1"/>
</dbReference>
<name>A0A7X1AX58_9BACT</name>
<gene>
    <name evidence="3" type="primary">pabB</name>
    <name evidence="3" type="ORF">H5P30_07105</name>
</gene>
<dbReference type="PRINTS" id="PR00095">
    <property type="entry name" value="ANTSNTHASEI"/>
</dbReference>
<comment type="caution">
    <text evidence="3">The sequence shown here is derived from an EMBL/GenBank/DDBJ whole genome shotgun (WGS) entry which is preliminary data.</text>
</comment>
<dbReference type="Pfam" id="PF00425">
    <property type="entry name" value="Chorismate_bind"/>
    <property type="match status" value="1"/>
</dbReference>
<sequence length="441" mass="49330">MPLIEIERRGGLPRWFGVFSKRNHCAWLDGVDGARGADWSILAADPVECRSGPEEDLLAWLDEWEARLKTVATAEIPFLGGLIGQLDYEEAMPPYPSEGIPRLSGWMGLYDRALAEHRPSGRMFAVVGEWVEGAEEELRSWVDQLKDLPEKTPAPRAIRSSKPISNQTRAEYVGGVRRVREWIASGDIYQANLSQRFRCETEVQPEDLYRSLRKENPAPYSAYIDCGVKQILSSSPELFLEVGADRSVSTRPIKGTRPRSAEPKKDREMASDLQKNAKERAELLMIVDMERNDLGRVCRTGSVRAEKEFALESFASVHHLVGGVRGELRPEVRMSDLFAATFPGGSITGAPKSRAMEIIRELEPERRGAYCGTMGFLSAGGVSRWNIAIRTMEVLGNRVEFGVGAGIVWDSDPEAEFEETLHKAQKILSSLGWPEEQEEPR</sequence>
<dbReference type="InterPro" id="IPR005801">
    <property type="entry name" value="ADC_synthase"/>
</dbReference>
<dbReference type="Gene3D" id="3.60.120.10">
    <property type="entry name" value="Anthranilate synthase"/>
    <property type="match status" value="1"/>
</dbReference>
<organism evidence="3 4">
    <name type="scientific">Puniceicoccus vermicola</name>
    <dbReference type="NCBI Taxonomy" id="388746"/>
    <lineage>
        <taxon>Bacteria</taxon>
        <taxon>Pseudomonadati</taxon>
        <taxon>Verrucomicrobiota</taxon>
        <taxon>Opitutia</taxon>
        <taxon>Puniceicoccales</taxon>
        <taxon>Puniceicoccaceae</taxon>
        <taxon>Puniceicoccus</taxon>
    </lineage>
</organism>
<dbReference type="RefSeq" id="WP_185692253.1">
    <property type="nucleotide sequence ID" value="NZ_JACHVA010000053.1"/>
</dbReference>
<dbReference type="NCBIfam" id="TIGR00553">
    <property type="entry name" value="pabB"/>
    <property type="match status" value="1"/>
</dbReference>
<evidence type="ECO:0000313" key="4">
    <source>
        <dbReference type="Proteomes" id="UP000525652"/>
    </source>
</evidence>
<dbReference type="EC" id="2.6.1.85" evidence="3"/>
<feature type="domain" description="Chorismate-utilising enzyme C-terminal" evidence="2">
    <location>
        <begin position="169"/>
        <end position="423"/>
    </location>
</feature>
<accession>A0A7X1AX58</accession>
<dbReference type="GO" id="GO:0000162">
    <property type="term" value="P:L-tryptophan biosynthetic process"/>
    <property type="evidence" value="ECO:0007669"/>
    <property type="project" value="TreeGrafter"/>
</dbReference>
<dbReference type="InterPro" id="IPR005802">
    <property type="entry name" value="ADC_synth_comp_1"/>
</dbReference>
<feature type="compositionally biased region" description="Basic and acidic residues" evidence="1">
    <location>
        <begin position="259"/>
        <end position="270"/>
    </location>
</feature>
<keyword evidence="3" id="KW-0032">Aminotransferase</keyword>
<keyword evidence="3" id="KW-0808">Transferase</keyword>
<dbReference type="Proteomes" id="UP000525652">
    <property type="component" value="Unassembled WGS sequence"/>
</dbReference>
<dbReference type="AlphaFoldDB" id="A0A7X1AX58"/>
<reference evidence="3 4" key="1">
    <citation type="submission" date="2020-07" db="EMBL/GenBank/DDBJ databases">
        <authorList>
            <person name="Feng X."/>
        </authorList>
    </citation>
    <scope>NUCLEOTIDE SEQUENCE [LARGE SCALE GENOMIC DNA]</scope>
    <source>
        <strain evidence="3 4">JCM14086</strain>
    </source>
</reference>
<protein>
    <submittedName>
        <fullName evidence="3">Aminodeoxychorismate synthase component I</fullName>
        <ecNumber evidence="3">2.6.1.85</ecNumber>
    </submittedName>
</protein>
<keyword evidence="4" id="KW-1185">Reference proteome</keyword>
<dbReference type="GO" id="GO:0046820">
    <property type="term" value="F:4-amino-4-deoxychorismate synthase activity"/>
    <property type="evidence" value="ECO:0007669"/>
    <property type="project" value="UniProtKB-EC"/>
</dbReference>
<evidence type="ECO:0000259" key="2">
    <source>
        <dbReference type="Pfam" id="PF00425"/>
    </source>
</evidence>
<proteinExistence type="predicted"/>
<dbReference type="PANTHER" id="PTHR11236:SF50">
    <property type="entry name" value="AMINODEOXYCHORISMATE SYNTHASE COMPONENT 1"/>
    <property type="match status" value="1"/>
</dbReference>
<dbReference type="GO" id="GO:0009396">
    <property type="term" value="P:folic acid-containing compound biosynthetic process"/>
    <property type="evidence" value="ECO:0007669"/>
    <property type="project" value="InterPro"/>
</dbReference>
<dbReference type="SUPFAM" id="SSF56322">
    <property type="entry name" value="ADC synthase"/>
    <property type="match status" value="1"/>
</dbReference>
<feature type="region of interest" description="Disordered" evidence="1">
    <location>
        <begin position="249"/>
        <end position="270"/>
    </location>
</feature>
<evidence type="ECO:0000256" key="1">
    <source>
        <dbReference type="SAM" id="MobiDB-lite"/>
    </source>
</evidence>
<dbReference type="EMBL" id="JACHVA010000053">
    <property type="protein sequence ID" value="MBC2601544.1"/>
    <property type="molecule type" value="Genomic_DNA"/>
</dbReference>
<evidence type="ECO:0000313" key="3">
    <source>
        <dbReference type="EMBL" id="MBC2601544.1"/>
    </source>
</evidence>
<dbReference type="InterPro" id="IPR015890">
    <property type="entry name" value="Chorismate_C"/>
</dbReference>